<name>A0AAV4NBA0_CAEEX</name>
<dbReference type="AlphaFoldDB" id="A0AAV4NBA0"/>
<proteinExistence type="predicted"/>
<evidence type="ECO:0000256" key="6">
    <source>
        <dbReference type="ARBA" id="ARBA00022656"/>
    </source>
</evidence>
<evidence type="ECO:0000256" key="7">
    <source>
        <dbReference type="ARBA" id="ARBA00022699"/>
    </source>
</evidence>
<evidence type="ECO:0000256" key="5">
    <source>
        <dbReference type="ARBA" id="ARBA00022537"/>
    </source>
</evidence>
<keyword evidence="6" id="KW-0800">Toxin</keyword>
<keyword evidence="8" id="KW-0638">Presynaptic neurotoxin</keyword>
<evidence type="ECO:0000256" key="4">
    <source>
        <dbReference type="ARBA" id="ARBA00022525"/>
    </source>
</evidence>
<keyword evidence="5" id="KW-1052">Target cell membrane</keyword>
<evidence type="ECO:0000256" key="8">
    <source>
        <dbReference type="ARBA" id="ARBA00023028"/>
    </source>
</evidence>
<accession>A0AAV4NBA0</accession>
<keyword evidence="11" id="KW-1185">Reference proteome</keyword>
<dbReference type="EMBL" id="BPLR01003184">
    <property type="protein sequence ID" value="GIX81928.1"/>
    <property type="molecule type" value="Genomic_DNA"/>
</dbReference>
<reference evidence="10 11" key="1">
    <citation type="submission" date="2021-06" db="EMBL/GenBank/DDBJ databases">
        <title>Caerostris extrusa draft genome.</title>
        <authorList>
            <person name="Kono N."/>
            <person name="Arakawa K."/>
        </authorList>
    </citation>
    <scope>NUCLEOTIDE SEQUENCE [LARGE SCALE GENOMIC DNA]</scope>
</reference>
<dbReference type="InterPro" id="IPR036770">
    <property type="entry name" value="Ankyrin_rpt-contain_sf"/>
</dbReference>
<dbReference type="GO" id="GO:0044231">
    <property type="term" value="C:host cell presynaptic membrane"/>
    <property type="evidence" value="ECO:0007669"/>
    <property type="project" value="UniProtKB-KW"/>
</dbReference>
<keyword evidence="7" id="KW-0528">Neurotoxin</keyword>
<evidence type="ECO:0000256" key="9">
    <source>
        <dbReference type="ARBA" id="ARBA00023298"/>
    </source>
</evidence>
<evidence type="ECO:0000313" key="10">
    <source>
        <dbReference type="EMBL" id="GIX81928.1"/>
    </source>
</evidence>
<dbReference type="GO" id="GO:0006887">
    <property type="term" value="P:exocytosis"/>
    <property type="evidence" value="ECO:0007669"/>
    <property type="project" value="UniProtKB-KW"/>
</dbReference>
<evidence type="ECO:0000256" key="2">
    <source>
        <dbReference type="ARBA" id="ARBA00004613"/>
    </source>
</evidence>
<protein>
    <submittedName>
        <fullName evidence="10">Uncharacterized protein</fullName>
    </submittedName>
</protein>
<evidence type="ECO:0000313" key="11">
    <source>
        <dbReference type="Proteomes" id="UP001054945"/>
    </source>
</evidence>
<dbReference type="GO" id="GO:0090729">
    <property type="term" value="F:toxin activity"/>
    <property type="evidence" value="ECO:0007669"/>
    <property type="project" value="UniProtKB-KW"/>
</dbReference>
<dbReference type="Proteomes" id="UP001054945">
    <property type="component" value="Unassembled WGS sequence"/>
</dbReference>
<keyword evidence="3" id="KW-0268">Exocytosis</keyword>
<organism evidence="10 11">
    <name type="scientific">Caerostris extrusa</name>
    <name type="common">Bark spider</name>
    <name type="synonym">Caerostris bankana</name>
    <dbReference type="NCBI Taxonomy" id="172846"/>
    <lineage>
        <taxon>Eukaryota</taxon>
        <taxon>Metazoa</taxon>
        <taxon>Ecdysozoa</taxon>
        <taxon>Arthropoda</taxon>
        <taxon>Chelicerata</taxon>
        <taxon>Arachnida</taxon>
        <taxon>Araneae</taxon>
        <taxon>Araneomorphae</taxon>
        <taxon>Entelegynae</taxon>
        <taxon>Araneoidea</taxon>
        <taxon>Araneidae</taxon>
        <taxon>Caerostris</taxon>
    </lineage>
</organism>
<keyword evidence="4" id="KW-0964">Secreted</keyword>
<dbReference type="SUPFAM" id="SSF48403">
    <property type="entry name" value="Ankyrin repeat"/>
    <property type="match status" value="1"/>
</dbReference>
<evidence type="ECO:0000256" key="1">
    <source>
        <dbReference type="ARBA" id="ARBA00004175"/>
    </source>
</evidence>
<dbReference type="GO" id="GO:0044218">
    <property type="term" value="C:other organism cell membrane"/>
    <property type="evidence" value="ECO:0007669"/>
    <property type="project" value="UniProtKB-KW"/>
</dbReference>
<gene>
    <name evidence="10" type="ORF">CEXT_431591</name>
</gene>
<comment type="subcellular location">
    <subcellularLocation>
        <location evidence="2">Secreted</location>
    </subcellularLocation>
    <subcellularLocation>
        <location evidence="1">Target cell membrane</location>
    </subcellularLocation>
</comment>
<keyword evidence="9" id="KW-0472">Membrane</keyword>
<dbReference type="GO" id="GO:0005576">
    <property type="term" value="C:extracellular region"/>
    <property type="evidence" value="ECO:0007669"/>
    <property type="project" value="UniProtKB-SubCell"/>
</dbReference>
<evidence type="ECO:0000256" key="3">
    <source>
        <dbReference type="ARBA" id="ARBA00022483"/>
    </source>
</evidence>
<sequence length="69" mass="7561">MKGFTLVINIFNQSNKIALDYFCGDGYFGGSVALTGLLLKMDADVDIPENQWAPLYAACLHDKVECAET</sequence>
<comment type="caution">
    <text evidence="10">The sequence shown here is derived from an EMBL/GenBank/DDBJ whole genome shotgun (WGS) entry which is preliminary data.</text>
</comment>
<keyword evidence="9" id="KW-1053">Target membrane</keyword>